<dbReference type="Proteomes" id="UP001161580">
    <property type="component" value="Unassembled WGS sequence"/>
</dbReference>
<dbReference type="GO" id="GO:0005524">
    <property type="term" value="F:ATP binding"/>
    <property type="evidence" value="ECO:0007669"/>
    <property type="project" value="UniProtKB-KW"/>
</dbReference>
<dbReference type="RefSeq" id="WP_311788932.1">
    <property type="nucleotide sequence ID" value="NZ_JALDYY010000021.1"/>
</dbReference>
<dbReference type="EMBL" id="JALDYZ010000019">
    <property type="protein sequence ID" value="MDI7924861.1"/>
    <property type="molecule type" value="Genomic_DNA"/>
</dbReference>
<accession>A0AAE3QK85</accession>
<organism evidence="1 2">
    <name type="scientific">Ferirhizobium litorale</name>
    <dbReference type="NCBI Taxonomy" id="2927786"/>
    <lineage>
        <taxon>Bacteria</taxon>
        <taxon>Pseudomonadati</taxon>
        <taxon>Pseudomonadota</taxon>
        <taxon>Alphaproteobacteria</taxon>
        <taxon>Hyphomicrobiales</taxon>
        <taxon>Rhizobiaceae</taxon>
        <taxon>Ferirhizobium</taxon>
    </lineage>
</organism>
<gene>
    <name evidence="1" type="ORF">MRS75_22655</name>
</gene>
<evidence type="ECO:0000313" key="1">
    <source>
        <dbReference type="EMBL" id="MDI7924861.1"/>
    </source>
</evidence>
<dbReference type="SUPFAM" id="SSF55874">
    <property type="entry name" value="ATPase domain of HSP90 chaperone/DNA topoisomerase II/histidine kinase"/>
    <property type="match status" value="1"/>
</dbReference>
<comment type="caution">
    <text evidence="1">The sequence shown here is derived from an EMBL/GenBank/DDBJ whole genome shotgun (WGS) entry which is preliminary data.</text>
</comment>
<sequence length="97" mass="10784">MLEAFVRGIRDLGYRSNADALSEFIDNALQAYADRIDILFGYSDSSSKKPTQIAVVDNGYGMDADMIRMAVMWGGTHRESDRNGLVSRISAFETELV</sequence>
<reference evidence="1" key="1">
    <citation type="submission" date="2022-03" db="EMBL/GenBank/DDBJ databases">
        <title>Fererhizobium litorale gen. nov., sp. nov., isolated from sandy sediments of the Sea of Japan seashore.</title>
        <authorList>
            <person name="Romanenko L."/>
            <person name="Kurilenko V."/>
            <person name="Otstavnykh N."/>
            <person name="Svetashev V."/>
            <person name="Tekutyeva L."/>
            <person name="Isaeva M."/>
            <person name="Mikhailov V."/>
        </authorList>
    </citation>
    <scope>NUCLEOTIDE SEQUENCE</scope>
    <source>
        <strain evidence="1">KMM 9576</strain>
    </source>
</reference>
<protein>
    <submittedName>
        <fullName evidence="1">ATP-binding protein</fullName>
    </submittedName>
</protein>
<dbReference type="Pfam" id="PF13589">
    <property type="entry name" value="HATPase_c_3"/>
    <property type="match status" value="1"/>
</dbReference>
<dbReference type="InterPro" id="IPR036890">
    <property type="entry name" value="HATPase_C_sf"/>
</dbReference>
<name>A0AAE3QK85_9HYPH</name>
<dbReference type="Gene3D" id="3.30.565.10">
    <property type="entry name" value="Histidine kinase-like ATPase, C-terminal domain"/>
    <property type="match status" value="1"/>
</dbReference>
<proteinExistence type="predicted"/>
<keyword evidence="1" id="KW-0067">ATP-binding</keyword>
<keyword evidence="1" id="KW-0547">Nucleotide-binding</keyword>
<evidence type="ECO:0000313" key="2">
    <source>
        <dbReference type="Proteomes" id="UP001161580"/>
    </source>
</evidence>
<keyword evidence="2" id="KW-1185">Reference proteome</keyword>
<dbReference type="AlphaFoldDB" id="A0AAE3QK85"/>